<feature type="domain" description="Nitrile hydratase alpha/Thiocyanate hydrolase gamma" evidence="2">
    <location>
        <begin position="8"/>
        <end position="60"/>
    </location>
</feature>
<dbReference type="SUPFAM" id="SSF56209">
    <property type="entry name" value="Nitrile hydratase alpha chain"/>
    <property type="match status" value="1"/>
</dbReference>
<evidence type="ECO:0000259" key="2">
    <source>
        <dbReference type="Pfam" id="PF02979"/>
    </source>
</evidence>
<organism evidence="3 4">
    <name type="scientific">Paenibacillus albus</name>
    <dbReference type="NCBI Taxonomy" id="2495582"/>
    <lineage>
        <taxon>Bacteria</taxon>
        <taxon>Bacillati</taxon>
        <taxon>Bacillota</taxon>
        <taxon>Bacilli</taxon>
        <taxon>Bacillales</taxon>
        <taxon>Paenibacillaceae</taxon>
        <taxon>Paenibacillus</taxon>
    </lineage>
</organism>
<dbReference type="AlphaFoldDB" id="A0A3Q8X717"/>
<dbReference type="EMBL" id="CP034437">
    <property type="protein sequence ID" value="AZN41669.1"/>
    <property type="molecule type" value="Genomic_DNA"/>
</dbReference>
<dbReference type="Pfam" id="PF02979">
    <property type="entry name" value="NHase_alpha"/>
    <property type="match status" value="1"/>
</dbReference>
<sequence length="77" mass="8539">MSEQELQQQIIEKAWSDESFKAKLLADPKAALQEAFNLTLPEDVELVVVEETPSKLALVIPQNPADAAKTDSELSTW</sequence>
<dbReference type="Proteomes" id="UP000272528">
    <property type="component" value="Chromosome"/>
</dbReference>
<dbReference type="RefSeq" id="WP_126017375.1">
    <property type="nucleotide sequence ID" value="NZ_CP034437.1"/>
</dbReference>
<evidence type="ECO:0000256" key="1">
    <source>
        <dbReference type="ARBA" id="ARBA00022723"/>
    </source>
</evidence>
<evidence type="ECO:0000313" key="4">
    <source>
        <dbReference type="Proteomes" id="UP000272528"/>
    </source>
</evidence>
<accession>A0A3Q8X717</accession>
<dbReference type="GO" id="GO:0003824">
    <property type="term" value="F:catalytic activity"/>
    <property type="evidence" value="ECO:0007669"/>
    <property type="project" value="InterPro"/>
</dbReference>
<reference evidence="4" key="1">
    <citation type="submission" date="2018-12" db="EMBL/GenBank/DDBJ databases">
        <title>Genome sequence of Peanibacillus sp.</title>
        <authorList>
            <person name="Subramani G."/>
            <person name="Srinivasan S."/>
            <person name="Kim M.K."/>
        </authorList>
    </citation>
    <scope>NUCLEOTIDE SEQUENCE [LARGE SCALE GENOMIC DNA]</scope>
    <source>
        <strain evidence="4">18JY67-1</strain>
    </source>
</reference>
<dbReference type="GO" id="GO:0046914">
    <property type="term" value="F:transition metal ion binding"/>
    <property type="evidence" value="ECO:0007669"/>
    <property type="project" value="InterPro"/>
</dbReference>
<dbReference type="KEGG" id="palb:EJC50_19790"/>
<name>A0A3Q8X717_9BACL</name>
<dbReference type="InterPro" id="IPR004232">
    <property type="entry name" value="CN_Hdrtase_a/SCN_Hdrlase_g"/>
</dbReference>
<evidence type="ECO:0000313" key="3">
    <source>
        <dbReference type="EMBL" id="AZN41669.1"/>
    </source>
</evidence>
<protein>
    <submittedName>
        <fullName evidence="3">NHLP leader peptide family natural product</fullName>
    </submittedName>
</protein>
<dbReference type="Gene3D" id="3.90.330.10">
    <property type="entry name" value="Nitrile hydratase alpha /Thiocyanate hydrolase gamma"/>
    <property type="match status" value="2"/>
</dbReference>
<keyword evidence="1" id="KW-0479">Metal-binding</keyword>
<proteinExistence type="predicted"/>
<dbReference type="InterPro" id="IPR022513">
    <property type="entry name" value="TOMM_pelo"/>
</dbReference>
<keyword evidence="4" id="KW-1185">Reference proteome</keyword>
<dbReference type="NCBIfam" id="TIGR03793">
    <property type="entry name" value="leader_NHLP"/>
    <property type="match status" value="1"/>
</dbReference>
<dbReference type="InterPro" id="IPR036648">
    <property type="entry name" value="CN_Hdrase_a/SCN_Hdrase_g_sf"/>
</dbReference>
<gene>
    <name evidence="3" type="ORF">EJC50_19790</name>
</gene>